<proteinExistence type="predicted"/>
<accession>A0A916QXX5</accession>
<gene>
    <name evidence="1" type="ORF">GCM10011498_18880</name>
</gene>
<reference evidence="1" key="2">
    <citation type="submission" date="2020-09" db="EMBL/GenBank/DDBJ databases">
        <authorList>
            <person name="Sun Q."/>
            <person name="Zhou Y."/>
        </authorList>
    </citation>
    <scope>NUCLEOTIDE SEQUENCE</scope>
    <source>
        <strain evidence="1">CGMCC 1.15880</strain>
    </source>
</reference>
<dbReference type="EMBL" id="BMKA01000002">
    <property type="protein sequence ID" value="GGA18426.1"/>
    <property type="molecule type" value="Genomic_DNA"/>
</dbReference>
<keyword evidence="2" id="KW-1185">Reference proteome</keyword>
<dbReference type="Proteomes" id="UP000628017">
    <property type="component" value="Unassembled WGS sequence"/>
</dbReference>
<sequence length="220" mass="23578">MVRGLEGDIVTINCLSRLRLGFACLVAVLLAGCVNAPEFGLSASASEVPQDTKVVKVAGQTVTLGRAAGYCFNDKQSRSSASGAFVVMGPCDTGNSENSAKGLVIINVLAETGIQKAIADQDLEGYFQSEKGRAALSRKGNPDRLRILGTMQDDGIFYVHTRDADGPVIPDTTAEQWRVFFVVSDRLVSVSVVNFIDSLMPDGDVFAQMEEIARRIKSLN</sequence>
<protein>
    <submittedName>
        <fullName evidence="1">Uncharacterized protein</fullName>
    </submittedName>
</protein>
<name>A0A916QXX5_9RHOB</name>
<evidence type="ECO:0000313" key="1">
    <source>
        <dbReference type="EMBL" id="GGA18426.1"/>
    </source>
</evidence>
<organism evidence="1 2">
    <name type="scientific">Neptunicoccus cionae</name>
    <dbReference type="NCBI Taxonomy" id="2035344"/>
    <lineage>
        <taxon>Bacteria</taxon>
        <taxon>Pseudomonadati</taxon>
        <taxon>Pseudomonadota</taxon>
        <taxon>Alphaproteobacteria</taxon>
        <taxon>Rhodobacterales</taxon>
        <taxon>Paracoccaceae</taxon>
        <taxon>Neptunicoccus</taxon>
    </lineage>
</organism>
<dbReference type="AlphaFoldDB" id="A0A916QXX5"/>
<reference evidence="1" key="1">
    <citation type="journal article" date="2014" name="Int. J. Syst. Evol. Microbiol.">
        <title>Complete genome sequence of Corynebacterium casei LMG S-19264T (=DSM 44701T), isolated from a smear-ripened cheese.</title>
        <authorList>
            <consortium name="US DOE Joint Genome Institute (JGI-PGF)"/>
            <person name="Walter F."/>
            <person name="Albersmeier A."/>
            <person name="Kalinowski J."/>
            <person name="Ruckert C."/>
        </authorList>
    </citation>
    <scope>NUCLEOTIDE SEQUENCE</scope>
    <source>
        <strain evidence="1">CGMCC 1.15880</strain>
    </source>
</reference>
<dbReference type="PROSITE" id="PS51257">
    <property type="entry name" value="PROKAR_LIPOPROTEIN"/>
    <property type="match status" value="1"/>
</dbReference>
<evidence type="ECO:0000313" key="2">
    <source>
        <dbReference type="Proteomes" id="UP000628017"/>
    </source>
</evidence>
<comment type="caution">
    <text evidence="1">The sequence shown here is derived from an EMBL/GenBank/DDBJ whole genome shotgun (WGS) entry which is preliminary data.</text>
</comment>